<dbReference type="eggNOG" id="COG1057">
    <property type="taxonomic scope" value="Bacteria"/>
</dbReference>
<dbReference type="GO" id="GO:0004515">
    <property type="term" value="F:nicotinate-nucleotide adenylyltransferase activity"/>
    <property type="evidence" value="ECO:0007669"/>
    <property type="project" value="UniProtKB-UniRule"/>
</dbReference>
<evidence type="ECO:0000313" key="12">
    <source>
        <dbReference type="EMBL" id="EKY22257.1"/>
    </source>
</evidence>
<accession>L1Q3S4</accession>
<dbReference type="RefSeq" id="WP_005216131.1">
    <property type="nucleotide sequence ID" value="NZ_KB291715.1"/>
</dbReference>
<dbReference type="InterPro" id="IPR014729">
    <property type="entry name" value="Rossmann-like_a/b/a_fold"/>
</dbReference>
<dbReference type="GO" id="GO:0009435">
    <property type="term" value="P:NAD+ biosynthetic process"/>
    <property type="evidence" value="ECO:0007669"/>
    <property type="project" value="UniProtKB-UniRule"/>
</dbReference>
<dbReference type="GO" id="GO:0005524">
    <property type="term" value="F:ATP binding"/>
    <property type="evidence" value="ECO:0007669"/>
    <property type="project" value="UniProtKB-KW"/>
</dbReference>
<dbReference type="AlphaFoldDB" id="L1Q3S4"/>
<evidence type="ECO:0000256" key="10">
    <source>
        <dbReference type="HAMAP-Rule" id="MF_00244"/>
    </source>
</evidence>
<evidence type="ECO:0000256" key="4">
    <source>
        <dbReference type="ARBA" id="ARBA00022679"/>
    </source>
</evidence>
<evidence type="ECO:0000256" key="6">
    <source>
        <dbReference type="ARBA" id="ARBA00022741"/>
    </source>
</evidence>
<evidence type="ECO:0000256" key="3">
    <source>
        <dbReference type="ARBA" id="ARBA00022642"/>
    </source>
</evidence>
<dbReference type="PANTHER" id="PTHR39321">
    <property type="entry name" value="NICOTINATE-NUCLEOTIDE ADENYLYLTRANSFERASE-RELATED"/>
    <property type="match status" value="1"/>
</dbReference>
<dbReference type="EMBL" id="AMEZ01000133">
    <property type="protein sequence ID" value="EKY22257.1"/>
    <property type="molecule type" value="Genomic_DNA"/>
</dbReference>
<dbReference type="NCBIfam" id="TIGR00482">
    <property type="entry name" value="nicotinate (nicotinamide) nucleotide adenylyltransferase"/>
    <property type="match status" value="1"/>
</dbReference>
<evidence type="ECO:0000256" key="5">
    <source>
        <dbReference type="ARBA" id="ARBA00022695"/>
    </source>
</evidence>
<dbReference type="HOGENOM" id="CLU_069765_0_1_9"/>
<dbReference type="HAMAP" id="MF_00244">
    <property type="entry name" value="NaMN_adenylyltr"/>
    <property type="match status" value="1"/>
</dbReference>
<keyword evidence="7 10" id="KW-0067">ATP-binding</keyword>
<dbReference type="InterPro" id="IPR005248">
    <property type="entry name" value="NadD/NMNAT"/>
</dbReference>
<comment type="catalytic activity">
    <reaction evidence="9 10">
        <text>nicotinate beta-D-ribonucleotide + ATP + H(+) = deamido-NAD(+) + diphosphate</text>
        <dbReference type="Rhea" id="RHEA:22860"/>
        <dbReference type="ChEBI" id="CHEBI:15378"/>
        <dbReference type="ChEBI" id="CHEBI:30616"/>
        <dbReference type="ChEBI" id="CHEBI:33019"/>
        <dbReference type="ChEBI" id="CHEBI:57502"/>
        <dbReference type="ChEBI" id="CHEBI:58437"/>
        <dbReference type="EC" id="2.7.7.18"/>
    </reaction>
</comment>
<evidence type="ECO:0000256" key="9">
    <source>
        <dbReference type="ARBA" id="ARBA00048721"/>
    </source>
</evidence>
<dbReference type="Gene3D" id="3.40.50.620">
    <property type="entry name" value="HUPs"/>
    <property type="match status" value="1"/>
</dbReference>
<proteinExistence type="inferred from homology"/>
<comment type="similarity">
    <text evidence="10">Belongs to the NadD family.</text>
</comment>
<dbReference type="UniPathway" id="UPA00253">
    <property type="reaction ID" value="UER00332"/>
</dbReference>
<dbReference type="SUPFAM" id="SSF52374">
    <property type="entry name" value="Nucleotidylyl transferase"/>
    <property type="match status" value="1"/>
</dbReference>
<evidence type="ECO:0000256" key="8">
    <source>
        <dbReference type="ARBA" id="ARBA00023027"/>
    </source>
</evidence>
<dbReference type="NCBIfam" id="NF000840">
    <property type="entry name" value="PRK00071.1-3"/>
    <property type="match status" value="1"/>
</dbReference>
<dbReference type="OrthoDB" id="5295945at2"/>
<keyword evidence="4 10" id="KW-0808">Transferase</keyword>
<keyword evidence="8 10" id="KW-0520">NAD</keyword>
<reference evidence="12 13" key="1">
    <citation type="submission" date="2012-05" db="EMBL/GenBank/DDBJ databases">
        <authorList>
            <person name="Weinstock G."/>
            <person name="Sodergren E."/>
            <person name="Lobos E.A."/>
            <person name="Fulton L."/>
            <person name="Fulton R."/>
            <person name="Courtney L."/>
            <person name="Fronick C."/>
            <person name="O'Laughlin M."/>
            <person name="Godfrey J."/>
            <person name="Wilson R.M."/>
            <person name="Miner T."/>
            <person name="Farmer C."/>
            <person name="Delehaunty K."/>
            <person name="Cordes M."/>
            <person name="Minx P."/>
            <person name="Tomlinson C."/>
            <person name="Chen J."/>
            <person name="Wollam A."/>
            <person name="Pepin K.H."/>
            <person name="Bhonagiri V."/>
            <person name="Zhang X."/>
            <person name="Suruliraj S."/>
            <person name="Warren W."/>
            <person name="Mitreva M."/>
            <person name="Mardis E.R."/>
            <person name="Wilson R.K."/>
        </authorList>
    </citation>
    <scope>NUCLEOTIDE SEQUENCE [LARGE SCALE GENOMIC DNA]</scope>
    <source>
        <strain evidence="12 13">DSM 1785</strain>
    </source>
</reference>
<dbReference type="PATRIC" id="fig|545697.3.peg.3225"/>
<dbReference type="Pfam" id="PF01467">
    <property type="entry name" value="CTP_transf_like"/>
    <property type="match status" value="1"/>
</dbReference>
<keyword evidence="6 10" id="KW-0547">Nucleotide-binding</keyword>
<dbReference type="CDD" id="cd02165">
    <property type="entry name" value="NMNAT"/>
    <property type="match status" value="1"/>
</dbReference>
<feature type="domain" description="Cytidyltransferase-like" evidence="11">
    <location>
        <begin position="6"/>
        <end position="174"/>
    </location>
</feature>
<dbReference type="STRING" id="545697.HMPREF0216_03301"/>
<dbReference type="EC" id="2.7.7.18" evidence="10"/>
<sequence>MKKYGIMGGTFNPIHLAHLYIAYEAKEQLNLDKVIFIPAGNPPHKKNNGIIDAEYRYNMVKKAIDGYEDFIISDYEVNKNGYSYTYETLKYLKNKYYDTEIFFISGGDSLMDIEKWREPEQVLKNCTFVAFNRGVYTKEILSEQKKKLEDKYKCKITLLDVVDIDISSSIIRKRIQDGKRVDFFLSKEVKDYIEENALYKGE</sequence>
<comment type="function">
    <text evidence="1 10">Catalyzes the reversible adenylation of nicotinate mononucleotide (NaMN) to nicotinic acid adenine dinucleotide (NaAD).</text>
</comment>
<name>L1Q3S4_9CLOT</name>
<organism evidence="12 13">
    <name type="scientific">Clostridium celatum DSM 1785</name>
    <dbReference type="NCBI Taxonomy" id="545697"/>
    <lineage>
        <taxon>Bacteria</taxon>
        <taxon>Bacillati</taxon>
        <taxon>Bacillota</taxon>
        <taxon>Clostridia</taxon>
        <taxon>Eubacteriales</taxon>
        <taxon>Clostridiaceae</taxon>
        <taxon>Clostridium</taxon>
    </lineage>
</organism>
<dbReference type="PANTHER" id="PTHR39321:SF3">
    <property type="entry name" value="PHOSPHOPANTETHEINE ADENYLYLTRANSFERASE"/>
    <property type="match status" value="1"/>
</dbReference>
<dbReference type="Proteomes" id="UP000010420">
    <property type="component" value="Unassembled WGS sequence"/>
</dbReference>
<dbReference type="NCBIfam" id="TIGR00125">
    <property type="entry name" value="cyt_tran_rel"/>
    <property type="match status" value="1"/>
</dbReference>
<gene>
    <name evidence="10" type="primary">nadD</name>
    <name evidence="12" type="ORF">HMPREF0216_03301</name>
</gene>
<comment type="pathway">
    <text evidence="2 10">Cofactor biosynthesis; NAD(+) biosynthesis; deamido-NAD(+) from nicotinate D-ribonucleotide: step 1/1.</text>
</comment>
<evidence type="ECO:0000259" key="11">
    <source>
        <dbReference type="Pfam" id="PF01467"/>
    </source>
</evidence>
<evidence type="ECO:0000256" key="7">
    <source>
        <dbReference type="ARBA" id="ARBA00022840"/>
    </source>
</evidence>
<protein>
    <recommendedName>
        <fullName evidence="10">Probable nicotinate-nucleotide adenylyltransferase</fullName>
        <ecNumber evidence="10">2.7.7.18</ecNumber>
    </recommendedName>
    <alternativeName>
        <fullName evidence="10">Deamido-NAD(+) diphosphorylase</fullName>
    </alternativeName>
    <alternativeName>
        <fullName evidence="10">Deamido-NAD(+) pyrophosphorylase</fullName>
    </alternativeName>
    <alternativeName>
        <fullName evidence="10">Nicotinate mononucleotide adenylyltransferase</fullName>
        <shortName evidence="10">NaMN adenylyltransferase</shortName>
    </alternativeName>
</protein>
<keyword evidence="5 10" id="KW-0548">Nucleotidyltransferase</keyword>
<dbReference type="InterPro" id="IPR004821">
    <property type="entry name" value="Cyt_trans-like"/>
</dbReference>
<keyword evidence="3 10" id="KW-0662">Pyridine nucleotide biosynthesis</keyword>
<comment type="caution">
    <text evidence="12">The sequence shown here is derived from an EMBL/GenBank/DDBJ whole genome shotgun (WGS) entry which is preliminary data.</text>
</comment>
<evidence type="ECO:0000313" key="13">
    <source>
        <dbReference type="Proteomes" id="UP000010420"/>
    </source>
</evidence>
<evidence type="ECO:0000256" key="2">
    <source>
        <dbReference type="ARBA" id="ARBA00005019"/>
    </source>
</evidence>
<evidence type="ECO:0000256" key="1">
    <source>
        <dbReference type="ARBA" id="ARBA00002324"/>
    </source>
</evidence>
<keyword evidence="13" id="KW-1185">Reference proteome</keyword>